<organism evidence="1 2">
    <name type="scientific">Steinernema carpocapsae</name>
    <name type="common">Entomopathogenic nematode</name>
    <dbReference type="NCBI Taxonomy" id="34508"/>
    <lineage>
        <taxon>Eukaryota</taxon>
        <taxon>Metazoa</taxon>
        <taxon>Ecdysozoa</taxon>
        <taxon>Nematoda</taxon>
        <taxon>Chromadorea</taxon>
        <taxon>Rhabditida</taxon>
        <taxon>Tylenchina</taxon>
        <taxon>Panagrolaimomorpha</taxon>
        <taxon>Strongyloidoidea</taxon>
        <taxon>Steinernematidae</taxon>
        <taxon>Steinernema</taxon>
    </lineage>
</organism>
<dbReference type="EMBL" id="AZBU02000009">
    <property type="protein sequence ID" value="TKR65073.1"/>
    <property type="molecule type" value="Genomic_DNA"/>
</dbReference>
<proteinExistence type="predicted"/>
<keyword evidence="2" id="KW-1185">Reference proteome</keyword>
<reference evidence="1 2" key="1">
    <citation type="journal article" date="2015" name="Genome Biol.">
        <title>Comparative genomics of Steinernema reveals deeply conserved gene regulatory networks.</title>
        <authorList>
            <person name="Dillman A.R."/>
            <person name="Macchietto M."/>
            <person name="Porter C.F."/>
            <person name="Rogers A."/>
            <person name="Williams B."/>
            <person name="Antoshechkin I."/>
            <person name="Lee M.M."/>
            <person name="Goodwin Z."/>
            <person name="Lu X."/>
            <person name="Lewis E.E."/>
            <person name="Goodrich-Blair H."/>
            <person name="Stock S.P."/>
            <person name="Adams B.J."/>
            <person name="Sternberg P.W."/>
            <person name="Mortazavi A."/>
        </authorList>
    </citation>
    <scope>NUCLEOTIDE SEQUENCE [LARGE SCALE GENOMIC DNA]</scope>
    <source>
        <strain evidence="1 2">ALL</strain>
    </source>
</reference>
<sequence length="71" mass="8176">MTLWPGNEKFAKDYHVQMHEIINEDRCANVEAQCREGSKTQEDYLGCLTRSDIAELQLLSLSFDDGVFFDC</sequence>
<comment type="caution">
    <text evidence="1">The sequence shown here is derived from an EMBL/GenBank/DDBJ whole genome shotgun (WGS) entry which is preliminary data.</text>
</comment>
<reference evidence="1 2" key="2">
    <citation type="journal article" date="2019" name="G3 (Bethesda)">
        <title>Hybrid Assembly of the Genome of the Entomopathogenic Nematode Steinernema carpocapsae Identifies the X-Chromosome.</title>
        <authorList>
            <person name="Serra L."/>
            <person name="Macchietto M."/>
            <person name="Macias-Munoz A."/>
            <person name="McGill C.J."/>
            <person name="Rodriguez I.M."/>
            <person name="Rodriguez B."/>
            <person name="Murad R."/>
            <person name="Mortazavi A."/>
        </authorList>
    </citation>
    <scope>NUCLEOTIDE SEQUENCE [LARGE SCALE GENOMIC DNA]</scope>
    <source>
        <strain evidence="1 2">ALL</strain>
    </source>
</reference>
<accession>A0A4U5M8V2</accession>
<name>A0A4U5M8V2_STECR</name>
<dbReference type="AlphaFoldDB" id="A0A4U5M8V2"/>
<dbReference type="Proteomes" id="UP000298663">
    <property type="component" value="Unassembled WGS sequence"/>
</dbReference>
<evidence type="ECO:0000313" key="2">
    <source>
        <dbReference type="Proteomes" id="UP000298663"/>
    </source>
</evidence>
<protein>
    <submittedName>
        <fullName evidence="1">Uncharacterized protein</fullName>
    </submittedName>
</protein>
<gene>
    <name evidence="1" type="ORF">L596_025534</name>
</gene>
<evidence type="ECO:0000313" key="1">
    <source>
        <dbReference type="EMBL" id="TKR65073.1"/>
    </source>
</evidence>